<dbReference type="AlphaFoldDB" id="A0A073IFN2"/>
<reference evidence="7 8" key="1">
    <citation type="submission" date="2014-01" db="EMBL/GenBank/DDBJ databases">
        <title>Sulfitobacter donghicola JCM 14565 Genome Sequencing.</title>
        <authorList>
            <person name="Lai Q."/>
            <person name="Hong Z."/>
        </authorList>
    </citation>
    <scope>NUCLEOTIDE SEQUENCE [LARGE SCALE GENOMIC DNA]</scope>
    <source>
        <strain evidence="7 8">JCM 14565</strain>
    </source>
</reference>
<sequence length="411" mass="45886">MRFFVTVACCLIAGGVSAEERSPPMEIELHTYWKTEGERGALSSLVESMGSLNLQVNIVESEEYNVLRQNVSKRIGLGYPPEISQWLGGENLEQLVGEDTIFLSPQFSDRDVLRNEIHPEVIEQITVDGSIYAIPVGIHLQNSMIYNMDLLAKVGVYDLPETWAEFDGLVAKLRAASILPYAGSAKPWVINNLFDSLTVSVGQRDLMEELYSGKAAETSIRAPIHETMGHFVKLRNLTGPDGDGREWDDAVRMVIEGDAAITIIGDYAWSEISTHGVGDLSQYRCSALPGLDSPFFGVDIFVAFETSLPDWHRQYGEMLEVILRQDVQYQYLQKKGGISVVKGIDPDGLNPCSRVSLERWEQAPEQRFSDPGSRDHGSTAIIQAVLFEIWRNQKLTTQEATDLFLVRLGRD</sequence>
<dbReference type="InterPro" id="IPR006059">
    <property type="entry name" value="SBP"/>
</dbReference>
<evidence type="ECO:0000256" key="2">
    <source>
        <dbReference type="ARBA" id="ARBA00008520"/>
    </source>
</evidence>
<proteinExistence type="inferred from homology"/>
<keyword evidence="4" id="KW-0732">Signal</keyword>
<dbReference type="RefSeq" id="WP_025058516.1">
    <property type="nucleotide sequence ID" value="NZ_JAMC01000004.1"/>
</dbReference>
<evidence type="ECO:0000313" key="8">
    <source>
        <dbReference type="Proteomes" id="UP000027734"/>
    </source>
</evidence>
<comment type="similarity">
    <text evidence="2">Belongs to the bacterial solute-binding protein 1 family.</text>
</comment>
<dbReference type="OrthoDB" id="7317090at2"/>
<evidence type="ECO:0000256" key="5">
    <source>
        <dbReference type="ARBA" id="ARBA00049629"/>
    </source>
</evidence>
<organism evidence="7 8">
    <name type="scientific">Sulfitobacter donghicola DSW-25 = KCTC 12864 = JCM 14565</name>
    <dbReference type="NCBI Taxonomy" id="1300350"/>
    <lineage>
        <taxon>Bacteria</taxon>
        <taxon>Pseudomonadati</taxon>
        <taxon>Pseudomonadota</taxon>
        <taxon>Alphaproteobacteria</taxon>
        <taxon>Rhodobacterales</taxon>
        <taxon>Roseobacteraceae</taxon>
        <taxon>Sulfitobacter</taxon>
    </lineage>
</organism>
<protein>
    <recommendedName>
        <fullName evidence="6">Probable sugar-binding periplasmic protein</fullName>
    </recommendedName>
</protein>
<dbReference type="PANTHER" id="PTHR43649">
    <property type="entry name" value="ARABINOSE-BINDING PROTEIN-RELATED"/>
    <property type="match status" value="1"/>
</dbReference>
<dbReference type="PANTHER" id="PTHR43649:SF28">
    <property type="entry name" value="BINDING PROTEIN COMPONENT OF ABC SUGAR TRANSPORTER-RELATED"/>
    <property type="match status" value="1"/>
</dbReference>
<dbReference type="EMBL" id="JAMC01000004">
    <property type="protein sequence ID" value="KEJ89163.1"/>
    <property type="molecule type" value="Genomic_DNA"/>
</dbReference>
<name>A0A073IFN2_9RHOB</name>
<evidence type="ECO:0000256" key="4">
    <source>
        <dbReference type="ARBA" id="ARBA00022729"/>
    </source>
</evidence>
<evidence type="ECO:0000256" key="1">
    <source>
        <dbReference type="ARBA" id="ARBA00004418"/>
    </source>
</evidence>
<gene>
    <name evidence="7" type="ORF">DSW25_12630</name>
</gene>
<evidence type="ECO:0000256" key="3">
    <source>
        <dbReference type="ARBA" id="ARBA00022448"/>
    </source>
</evidence>
<evidence type="ECO:0000256" key="6">
    <source>
        <dbReference type="ARBA" id="ARBA00049753"/>
    </source>
</evidence>
<evidence type="ECO:0000313" key="7">
    <source>
        <dbReference type="EMBL" id="KEJ89163.1"/>
    </source>
</evidence>
<dbReference type="eggNOG" id="COG1653">
    <property type="taxonomic scope" value="Bacteria"/>
</dbReference>
<dbReference type="InterPro" id="IPR050490">
    <property type="entry name" value="Bact_solute-bd_prot1"/>
</dbReference>
<dbReference type="Gene3D" id="3.40.190.10">
    <property type="entry name" value="Periplasmic binding protein-like II"/>
    <property type="match status" value="2"/>
</dbReference>
<comment type="subcellular location">
    <subcellularLocation>
        <location evidence="1">Periplasm</location>
    </subcellularLocation>
</comment>
<dbReference type="GO" id="GO:0042597">
    <property type="term" value="C:periplasmic space"/>
    <property type="evidence" value="ECO:0007669"/>
    <property type="project" value="UniProtKB-SubCell"/>
</dbReference>
<dbReference type="STRING" id="1300350.Z948_1075"/>
<dbReference type="Proteomes" id="UP000027734">
    <property type="component" value="Unassembled WGS sequence"/>
</dbReference>
<dbReference type="SUPFAM" id="SSF53850">
    <property type="entry name" value="Periplasmic binding protein-like II"/>
    <property type="match status" value="1"/>
</dbReference>
<comment type="function">
    <text evidence="5">Part of a binding-protein-dependent transport system for a sugar.</text>
</comment>
<accession>A0A073IFN2</accession>
<keyword evidence="3" id="KW-0813">Transport</keyword>
<dbReference type="Pfam" id="PF01547">
    <property type="entry name" value="SBP_bac_1"/>
    <property type="match status" value="1"/>
</dbReference>
<keyword evidence="8" id="KW-1185">Reference proteome</keyword>
<comment type="caution">
    <text evidence="7">The sequence shown here is derived from an EMBL/GenBank/DDBJ whole genome shotgun (WGS) entry which is preliminary data.</text>
</comment>